<keyword evidence="3" id="KW-1185">Reference proteome</keyword>
<dbReference type="Proteomes" id="UP000299102">
    <property type="component" value="Unassembled WGS sequence"/>
</dbReference>
<evidence type="ECO:0000256" key="1">
    <source>
        <dbReference type="SAM" id="MobiDB-lite"/>
    </source>
</evidence>
<name>A0A4C1TW24_EUMVA</name>
<dbReference type="AlphaFoldDB" id="A0A4C1TW24"/>
<proteinExistence type="predicted"/>
<feature type="region of interest" description="Disordered" evidence="1">
    <location>
        <begin position="48"/>
        <end position="77"/>
    </location>
</feature>
<evidence type="ECO:0000313" key="2">
    <source>
        <dbReference type="EMBL" id="GBP18242.1"/>
    </source>
</evidence>
<comment type="caution">
    <text evidence="2">The sequence shown here is derived from an EMBL/GenBank/DDBJ whole genome shotgun (WGS) entry which is preliminary data.</text>
</comment>
<sequence length="122" mass="13440">MSAQYRNKVLNRVRSHKNDYYFCTTCFYEEVFYCIQTNERIASANEMAEPGYAGGAETRRLPRSGRRRAGRACSSGRTSQGIGRLIEIKEPGIVYIFIDARGGAEGRGAGAEHAVSAIAARV</sequence>
<feature type="compositionally biased region" description="Basic residues" evidence="1">
    <location>
        <begin position="61"/>
        <end position="70"/>
    </location>
</feature>
<dbReference type="EMBL" id="BGZK01000094">
    <property type="protein sequence ID" value="GBP18242.1"/>
    <property type="molecule type" value="Genomic_DNA"/>
</dbReference>
<organism evidence="2 3">
    <name type="scientific">Eumeta variegata</name>
    <name type="common">Bagworm moth</name>
    <name type="synonym">Eumeta japonica</name>
    <dbReference type="NCBI Taxonomy" id="151549"/>
    <lineage>
        <taxon>Eukaryota</taxon>
        <taxon>Metazoa</taxon>
        <taxon>Ecdysozoa</taxon>
        <taxon>Arthropoda</taxon>
        <taxon>Hexapoda</taxon>
        <taxon>Insecta</taxon>
        <taxon>Pterygota</taxon>
        <taxon>Neoptera</taxon>
        <taxon>Endopterygota</taxon>
        <taxon>Lepidoptera</taxon>
        <taxon>Glossata</taxon>
        <taxon>Ditrysia</taxon>
        <taxon>Tineoidea</taxon>
        <taxon>Psychidae</taxon>
        <taxon>Oiketicinae</taxon>
        <taxon>Eumeta</taxon>
    </lineage>
</organism>
<protein>
    <submittedName>
        <fullName evidence="2">Uncharacterized protein</fullName>
    </submittedName>
</protein>
<accession>A0A4C1TW24</accession>
<reference evidence="2 3" key="1">
    <citation type="journal article" date="2019" name="Commun. Biol.">
        <title>The bagworm genome reveals a unique fibroin gene that provides high tensile strength.</title>
        <authorList>
            <person name="Kono N."/>
            <person name="Nakamura H."/>
            <person name="Ohtoshi R."/>
            <person name="Tomita M."/>
            <person name="Numata K."/>
            <person name="Arakawa K."/>
        </authorList>
    </citation>
    <scope>NUCLEOTIDE SEQUENCE [LARGE SCALE GENOMIC DNA]</scope>
</reference>
<evidence type="ECO:0000313" key="3">
    <source>
        <dbReference type="Proteomes" id="UP000299102"/>
    </source>
</evidence>
<gene>
    <name evidence="2" type="ORF">EVAR_9084_1</name>
</gene>
<dbReference type="OrthoDB" id="7490874at2759"/>